<reference evidence="1 2" key="1">
    <citation type="submission" date="2024-01" db="EMBL/GenBank/DDBJ databases">
        <title>Complete genome of Cladobotryum mycophilum ATHUM6906.</title>
        <authorList>
            <person name="Christinaki A.C."/>
            <person name="Myridakis A.I."/>
            <person name="Kouvelis V.N."/>
        </authorList>
    </citation>
    <scope>NUCLEOTIDE SEQUENCE [LARGE SCALE GENOMIC DNA]</scope>
    <source>
        <strain evidence="1 2">ATHUM6906</strain>
    </source>
</reference>
<keyword evidence="2" id="KW-1185">Reference proteome</keyword>
<evidence type="ECO:0000313" key="2">
    <source>
        <dbReference type="Proteomes" id="UP001338125"/>
    </source>
</evidence>
<comment type="caution">
    <text evidence="1">The sequence shown here is derived from an EMBL/GenBank/DDBJ whole genome shotgun (WGS) entry which is preliminary data.</text>
</comment>
<dbReference type="Proteomes" id="UP001338125">
    <property type="component" value="Unassembled WGS sequence"/>
</dbReference>
<accession>A0ABR0SBQ9</accession>
<protein>
    <recommendedName>
        <fullName evidence="3">BZIP domain-containing protein</fullName>
    </recommendedName>
</protein>
<evidence type="ECO:0000313" key="1">
    <source>
        <dbReference type="EMBL" id="KAK5989618.1"/>
    </source>
</evidence>
<dbReference type="EMBL" id="JAVFKD010000014">
    <property type="protein sequence ID" value="KAK5989618.1"/>
    <property type="molecule type" value="Genomic_DNA"/>
</dbReference>
<gene>
    <name evidence="1" type="ORF">PT974_07872</name>
</gene>
<proteinExistence type="predicted"/>
<sequence>MSKASRSGNQAALQTHAKCAEEDWTSLSRAEDRRKLQNRLNQRARRRRQIDLQKAKGEHSGPVRKWIIYIDERGNEGQNRHEEKCAIAGSYAGMILHGSDKRKLHFCELEAAERHRLLQQLQDVVAHNFSQRVLDSGLLLSVTQFNIIRAMVSNAGCLGLTMDLLQEDINSPFNALLPWTANLTALPPSLQPTALQKQTIHHPWIDLCPVSSIRDSLLSRAGEYDDDELCHAFFMEGDDTDEKQIGMVVWGEPWDPKSYEISVTVIRKWSWLAYDCPDIISSTNYWRARRGKEPLQIQFDENGKV</sequence>
<dbReference type="Pfam" id="PF11905">
    <property type="entry name" value="DUF3425"/>
    <property type="match status" value="1"/>
</dbReference>
<evidence type="ECO:0008006" key="3">
    <source>
        <dbReference type="Google" id="ProtNLM"/>
    </source>
</evidence>
<dbReference type="PANTHER" id="PTHR38116:SF1">
    <property type="entry name" value="BZIP DOMAIN-CONTAINING PROTEIN"/>
    <property type="match status" value="1"/>
</dbReference>
<name>A0ABR0SBQ9_9HYPO</name>
<dbReference type="InterPro" id="IPR021833">
    <property type="entry name" value="DUF3425"/>
</dbReference>
<dbReference type="PANTHER" id="PTHR38116">
    <property type="entry name" value="CHROMOSOME 7, WHOLE GENOME SHOTGUN SEQUENCE"/>
    <property type="match status" value="1"/>
</dbReference>
<organism evidence="1 2">
    <name type="scientific">Cladobotryum mycophilum</name>
    <dbReference type="NCBI Taxonomy" id="491253"/>
    <lineage>
        <taxon>Eukaryota</taxon>
        <taxon>Fungi</taxon>
        <taxon>Dikarya</taxon>
        <taxon>Ascomycota</taxon>
        <taxon>Pezizomycotina</taxon>
        <taxon>Sordariomycetes</taxon>
        <taxon>Hypocreomycetidae</taxon>
        <taxon>Hypocreales</taxon>
        <taxon>Hypocreaceae</taxon>
        <taxon>Cladobotryum</taxon>
    </lineage>
</organism>